<dbReference type="AlphaFoldDB" id="A0A1V5ZQG3"/>
<dbReference type="EMBL" id="MWDB01000005">
    <property type="protein sequence ID" value="OQB42192.1"/>
    <property type="molecule type" value="Genomic_DNA"/>
</dbReference>
<reference evidence="1" key="1">
    <citation type="submission" date="2017-02" db="EMBL/GenBank/DDBJ databases">
        <title>Delving into the versatile metabolic prowess of the omnipresent phylum Bacteroidetes.</title>
        <authorList>
            <person name="Nobu M.K."/>
            <person name="Mei R."/>
            <person name="Narihiro T."/>
            <person name="Kuroda K."/>
            <person name="Liu W.-T."/>
        </authorList>
    </citation>
    <scope>NUCLEOTIDE SEQUENCE</scope>
    <source>
        <strain evidence="1">ADurb.Bin160</strain>
    </source>
</reference>
<name>A0A1V5ZQG3_9BACT</name>
<organism evidence="1">
    <name type="scientific">candidate division CPR1 bacterium ADurb.Bin160</name>
    <dbReference type="NCBI Taxonomy" id="1852826"/>
    <lineage>
        <taxon>Bacteria</taxon>
        <taxon>candidate division CPR1</taxon>
    </lineage>
</organism>
<comment type="caution">
    <text evidence="1">The sequence shown here is derived from an EMBL/GenBank/DDBJ whole genome shotgun (WGS) entry which is preliminary data.</text>
</comment>
<sequence length="79" mass="8980">MVHVKCKEAGFDCEYPESDLPILIQDMQYLIRDELAIAKDSQINIRVKAKDKVLLQQYASEGGYRSLSEYLLAKGLQTS</sequence>
<accession>A0A1V5ZQG3</accession>
<protein>
    <submittedName>
        <fullName evidence="1">Uncharacterized protein</fullName>
    </submittedName>
</protein>
<evidence type="ECO:0000313" key="1">
    <source>
        <dbReference type="EMBL" id="OQB42192.1"/>
    </source>
</evidence>
<proteinExistence type="predicted"/>
<gene>
    <name evidence="1" type="ORF">BWY04_00413</name>
</gene>
<dbReference type="Proteomes" id="UP000485621">
    <property type="component" value="Unassembled WGS sequence"/>
</dbReference>